<sequence>MSILGMSLNIPVNEIYTAAVCQMVVEVNLNNLNTNFNPQFVDGNTIEVINYGNITVSNSGTHNIGVLYELIKK</sequence>
<gene>
    <name evidence="1" type="ordered locus">A1C_02105</name>
</gene>
<protein>
    <submittedName>
        <fullName evidence="1">Cell surface antigen-like protein Sca7</fullName>
    </submittedName>
</protein>
<dbReference type="KEGG" id="rak:A1C_02105"/>
<name>A8GMV3_RICAH</name>
<dbReference type="Proteomes" id="UP000006830">
    <property type="component" value="Chromosome"/>
</dbReference>
<reference evidence="1" key="1">
    <citation type="submission" date="2007-09" db="EMBL/GenBank/DDBJ databases">
        <title>Complete Genome Sequence of Rickettsia akari.</title>
        <authorList>
            <person name="Madan A."/>
            <person name="Fahey J."/>
            <person name="Helton E."/>
            <person name="Ketteman M."/>
            <person name="Madan A."/>
            <person name="Rodrigues S."/>
            <person name="Sanchez A."/>
            <person name="Whiting M."/>
            <person name="Dasch G."/>
            <person name="Eremeeva M."/>
        </authorList>
    </citation>
    <scope>NUCLEOTIDE SEQUENCE</scope>
    <source>
        <strain evidence="1">Hartford</strain>
    </source>
</reference>
<evidence type="ECO:0000313" key="2">
    <source>
        <dbReference type="Proteomes" id="UP000006830"/>
    </source>
</evidence>
<evidence type="ECO:0000313" key="1">
    <source>
        <dbReference type="EMBL" id="ABV74728.1"/>
    </source>
</evidence>
<proteinExistence type="predicted"/>
<accession>A8GMV3</accession>
<dbReference type="EMBL" id="CP000847">
    <property type="protein sequence ID" value="ABV74728.1"/>
    <property type="molecule type" value="Genomic_DNA"/>
</dbReference>
<organism evidence="1 2">
    <name type="scientific">Rickettsia akari (strain Hartford)</name>
    <dbReference type="NCBI Taxonomy" id="293614"/>
    <lineage>
        <taxon>Bacteria</taxon>
        <taxon>Pseudomonadati</taxon>
        <taxon>Pseudomonadota</taxon>
        <taxon>Alphaproteobacteria</taxon>
        <taxon>Rickettsiales</taxon>
        <taxon>Rickettsiaceae</taxon>
        <taxon>Rickettsieae</taxon>
        <taxon>Rickettsia</taxon>
        <taxon>spotted fever group</taxon>
    </lineage>
</organism>
<dbReference type="STRING" id="293614.A1C_02105"/>
<dbReference type="HOGENOM" id="CLU_2702431_0_0_5"/>
<keyword evidence="2" id="KW-1185">Reference proteome</keyword>
<dbReference type="AlphaFoldDB" id="A8GMV3"/>